<evidence type="ECO:0000256" key="6">
    <source>
        <dbReference type="HAMAP-Rule" id="MF_01042"/>
    </source>
</evidence>
<comment type="subunit">
    <text evidence="6">Associates with collided ribosomes, but not with correctly translating polysomes.</text>
</comment>
<evidence type="ECO:0000256" key="3">
    <source>
        <dbReference type="ARBA" id="ARBA00022759"/>
    </source>
</evidence>
<dbReference type="NCBIfam" id="NF003432">
    <property type="entry name" value="PRK04946.1"/>
    <property type="match status" value="1"/>
</dbReference>
<dbReference type="Proteomes" id="UP000294343">
    <property type="component" value="Chromosome"/>
</dbReference>
<dbReference type="PANTHER" id="PTHR35562">
    <property type="entry name" value="DNA ENDONUCLEASE SMRA-RELATED"/>
    <property type="match status" value="1"/>
</dbReference>
<dbReference type="InterPro" id="IPR002625">
    <property type="entry name" value="Smr_dom"/>
</dbReference>
<accession>A0A451DGD9</accession>
<dbReference type="PROSITE" id="PS50828">
    <property type="entry name" value="SMR"/>
    <property type="match status" value="1"/>
</dbReference>
<keyword evidence="4 6" id="KW-0378">Hydrolase</keyword>
<evidence type="ECO:0000256" key="2">
    <source>
        <dbReference type="ARBA" id="ARBA00022730"/>
    </source>
</evidence>
<evidence type="ECO:0000313" key="8">
    <source>
        <dbReference type="EMBL" id="VFP85687.1"/>
    </source>
</evidence>
<comment type="similarity">
    <text evidence="6">Belongs to the SmrB family.</text>
</comment>
<protein>
    <recommendedName>
        <fullName evidence="6">Ribosome rescue factor SmrB</fullName>
        <ecNumber evidence="6">3.1.-.-</ecNumber>
    </recommendedName>
</protein>
<proteinExistence type="inferred from homology"/>
<keyword evidence="1 6" id="KW-0540">Nuclease</keyword>
<feature type="domain" description="Smr" evidence="7">
    <location>
        <begin position="98"/>
        <end position="173"/>
    </location>
</feature>
<dbReference type="EMBL" id="LR217730">
    <property type="protein sequence ID" value="VFP85687.1"/>
    <property type="molecule type" value="Genomic_DNA"/>
</dbReference>
<reference evidence="8 9" key="1">
    <citation type="submission" date="2019-02" db="EMBL/GenBank/DDBJ databases">
        <authorList>
            <person name="Manzano-Marin A."/>
            <person name="Manzano-Marin A."/>
        </authorList>
    </citation>
    <scope>NUCLEOTIDE SEQUENCE [LARGE SCALE GENOMIC DNA]</scope>
    <source>
        <strain evidence="8 9">ErCipseudotsugae</strain>
    </source>
</reference>
<gene>
    <name evidence="8" type="primary">yfcN</name>
    <name evidence="6" type="synonym">smrB</name>
    <name evidence="8" type="ORF">ERCIPSPA2889_087</name>
</gene>
<dbReference type="SUPFAM" id="SSF160443">
    <property type="entry name" value="SMR domain-like"/>
    <property type="match status" value="1"/>
</dbReference>
<dbReference type="GO" id="GO:0072344">
    <property type="term" value="P:rescue of stalled ribosome"/>
    <property type="evidence" value="ECO:0007669"/>
    <property type="project" value="UniProtKB-UniRule"/>
</dbReference>
<evidence type="ECO:0000256" key="5">
    <source>
        <dbReference type="ARBA" id="ARBA00022884"/>
    </source>
</evidence>
<dbReference type="PANTHER" id="PTHR35562:SF1">
    <property type="entry name" value="UPF0115 PROTEIN YFCN"/>
    <property type="match status" value="1"/>
</dbReference>
<dbReference type="Gene3D" id="3.30.1370.110">
    <property type="match status" value="1"/>
</dbReference>
<dbReference type="EC" id="3.1.-.-" evidence="6"/>
<dbReference type="GO" id="GO:0016787">
    <property type="term" value="F:hydrolase activity"/>
    <property type="evidence" value="ECO:0007669"/>
    <property type="project" value="UniProtKB-KW"/>
</dbReference>
<dbReference type="SMART" id="SM00463">
    <property type="entry name" value="SMR"/>
    <property type="match status" value="1"/>
</dbReference>
<dbReference type="HAMAP" id="MF_01042">
    <property type="entry name" value="SmrB"/>
    <property type="match status" value="1"/>
</dbReference>
<name>A0A451DGD9_9GAMM</name>
<comment type="function">
    <text evidence="6">Acts as a ribosome collision sensor. Detects stalled/collided disomes (pairs of ribosomes where the leading ribosome is stalled and a second ribosome has collided with it) and endonucleolytically cleaves mRNA at the 5' boundary of the stalled ribosome. Stalled/collided disomes form a new interface (primarily via the 30S subunits) that binds SmrB. Cleaved mRNA becomes available for tmRNA ligation, leading to ribosomal subunit dissociation and rescue of stalled ribosomes.</text>
</comment>
<dbReference type="GO" id="GO:0019843">
    <property type="term" value="F:rRNA binding"/>
    <property type="evidence" value="ECO:0007669"/>
    <property type="project" value="UniProtKB-UniRule"/>
</dbReference>
<dbReference type="GO" id="GO:0004521">
    <property type="term" value="F:RNA endonuclease activity"/>
    <property type="evidence" value="ECO:0007669"/>
    <property type="project" value="UniProtKB-UniRule"/>
</dbReference>
<dbReference type="InterPro" id="IPR036063">
    <property type="entry name" value="Smr_dom_sf"/>
</dbReference>
<sequence length="176" mass="20558">MNDKKNFSIEEKKIFFDLMSGTRQLVQDTIVHKPVRKSLNHRTFDRASSIQRDNSYYFSDEFQPLITNEGMLRYIRHGVNHYELKKLYRGDYTPEIVLDLHGLTQIQAKKELGALIATCRQNHLYCTRILHGHGKNILKKRMPFWLAQHPLVLAFHQAPRQFGGDAALLVLIELID</sequence>
<evidence type="ECO:0000256" key="4">
    <source>
        <dbReference type="ARBA" id="ARBA00022801"/>
    </source>
</evidence>
<evidence type="ECO:0000256" key="1">
    <source>
        <dbReference type="ARBA" id="ARBA00022722"/>
    </source>
</evidence>
<keyword evidence="2 6" id="KW-0699">rRNA-binding</keyword>
<evidence type="ECO:0000259" key="7">
    <source>
        <dbReference type="PROSITE" id="PS50828"/>
    </source>
</evidence>
<dbReference type="AlphaFoldDB" id="A0A451DGD9"/>
<evidence type="ECO:0000313" key="9">
    <source>
        <dbReference type="Proteomes" id="UP000294343"/>
    </source>
</evidence>
<keyword evidence="3 6" id="KW-0255">Endonuclease</keyword>
<keyword evidence="5 6" id="KW-0694">RNA-binding</keyword>
<dbReference type="Pfam" id="PF01713">
    <property type="entry name" value="Smr"/>
    <property type="match status" value="1"/>
</dbReference>
<organism evidence="8 9">
    <name type="scientific">Candidatus Erwinia haradaeae</name>
    <dbReference type="NCBI Taxonomy" id="1922217"/>
    <lineage>
        <taxon>Bacteria</taxon>
        <taxon>Pseudomonadati</taxon>
        <taxon>Pseudomonadota</taxon>
        <taxon>Gammaproteobacteria</taxon>
        <taxon>Enterobacterales</taxon>
        <taxon>Erwiniaceae</taxon>
        <taxon>Erwinia</taxon>
    </lineage>
</organism>
<dbReference type="InterPro" id="IPR022990">
    <property type="entry name" value="SmrB-like"/>
</dbReference>